<evidence type="ECO:0000313" key="2">
    <source>
        <dbReference type="Proteomes" id="UP001157502"/>
    </source>
</evidence>
<keyword evidence="2" id="KW-1185">Reference proteome</keyword>
<dbReference type="Proteomes" id="UP001157502">
    <property type="component" value="Chromosome 30"/>
</dbReference>
<name>A0ACC2FCQ7_DALPE</name>
<comment type="caution">
    <text evidence="1">The sequence shown here is derived from an EMBL/GenBank/DDBJ whole genome shotgun (WGS) entry which is preliminary data.</text>
</comment>
<dbReference type="EMBL" id="CM055757">
    <property type="protein sequence ID" value="KAJ7989057.1"/>
    <property type="molecule type" value="Genomic_DNA"/>
</dbReference>
<proteinExistence type="predicted"/>
<accession>A0ACC2FCQ7</accession>
<gene>
    <name evidence="1" type="ORF">DPEC_G00315600</name>
</gene>
<organism evidence="1 2">
    <name type="scientific">Dallia pectoralis</name>
    <name type="common">Alaska blackfish</name>
    <dbReference type="NCBI Taxonomy" id="75939"/>
    <lineage>
        <taxon>Eukaryota</taxon>
        <taxon>Metazoa</taxon>
        <taxon>Chordata</taxon>
        <taxon>Craniata</taxon>
        <taxon>Vertebrata</taxon>
        <taxon>Euteleostomi</taxon>
        <taxon>Actinopterygii</taxon>
        <taxon>Neopterygii</taxon>
        <taxon>Teleostei</taxon>
        <taxon>Protacanthopterygii</taxon>
        <taxon>Esociformes</taxon>
        <taxon>Umbridae</taxon>
        <taxon>Dallia</taxon>
    </lineage>
</organism>
<sequence length="108" mass="11999">MHLVSAPHFVLYHPASPHGMVGTATGSLNRHVGGAILYHTGQRRMYRPARGQRNALVLARRGERELRGLLWPPAIRCQTLGIKLGRNEIRTRCPVVRPCDQTASKLGD</sequence>
<protein>
    <submittedName>
        <fullName evidence="1">Uncharacterized protein</fullName>
    </submittedName>
</protein>
<evidence type="ECO:0000313" key="1">
    <source>
        <dbReference type="EMBL" id="KAJ7989057.1"/>
    </source>
</evidence>
<reference evidence="1" key="1">
    <citation type="submission" date="2021-05" db="EMBL/GenBank/DDBJ databases">
        <authorList>
            <person name="Pan Q."/>
            <person name="Jouanno E."/>
            <person name="Zahm M."/>
            <person name="Klopp C."/>
            <person name="Cabau C."/>
            <person name="Louis A."/>
            <person name="Berthelot C."/>
            <person name="Parey E."/>
            <person name="Roest Crollius H."/>
            <person name="Montfort J."/>
            <person name="Robinson-Rechavi M."/>
            <person name="Bouchez O."/>
            <person name="Lampietro C."/>
            <person name="Lopez Roques C."/>
            <person name="Donnadieu C."/>
            <person name="Postlethwait J."/>
            <person name="Bobe J."/>
            <person name="Dillon D."/>
            <person name="Chandos A."/>
            <person name="von Hippel F."/>
            <person name="Guiguen Y."/>
        </authorList>
    </citation>
    <scope>NUCLEOTIDE SEQUENCE</scope>
    <source>
        <strain evidence="1">YG-Jan2019</strain>
    </source>
</reference>